<gene>
    <name evidence="1" type="ORF">B0H15DRAFT_865963</name>
</gene>
<keyword evidence="2" id="KW-1185">Reference proteome</keyword>
<dbReference type="EMBL" id="JARJCN010000090">
    <property type="protein sequence ID" value="KAJ7075716.1"/>
    <property type="molecule type" value="Genomic_DNA"/>
</dbReference>
<dbReference type="InterPro" id="IPR015889">
    <property type="entry name" value="Intradiol_dOase_core"/>
</dbReference>
<evidence type="ECO:0000313" key="2">
    <source>
        <dbReference type="Proteomes" id="UP001222325"/>
    </source>
</evidence>
<name>A0AAD6TUL2_9AGAR</name>
<dbReference type="SUPFAM" id="SSF49482">
    <property type="entry name" value="Aromatic compound dioxygenase"/>
    <property type="match status" value="1"/>
</dbReference>
<organism evidence="1 2">
    <name type="scientific">Mycena belliarum</name>
    <dbReference type="NCBI Taxonomy" id="1033014"/>
    <lineage>
        <taxon>Eukaryota</taxon>
        <taxon>Fungi</taxon>
        <taxon>Dikarya</taxon>
        <taxon>Basidiomycota</taxon>
        <taxon>Agaricomycotina</taxon>
        <taxon>Agaricomycetes</taxon>
        <taxon>Agaricomycetidae</taxon>
        <taxon>Agaricales</taxon>
        <taxon>Marasmiineae</taxon>
        <taxon>Mycenaceae</taxon>
        <taxon>Mycena</taxon>
    </lineage>
</organism>
<keyword evidence="1" id="KW-0223">Dioxygenase</keyword>
<dbReference type="Proteomes" id="UP001222325">
    <property type="component" value="Unassembled WGS sequence"/>
</dbReference>
<dbReference type="PANTHER" id="PTHR34315:SF1">
    <property type="entry name" value="INTRADIOL RING-CLEAVAGE DIOXYGENASES DOMAIN-CONTAINING PROTEIN-RELATED"/>
    <property type="match status" value="1"/>
</dbReference>
<dbReference type="Gene3D" id="2.60.130.10">
    <property type="entry name" value="Aromatic compound dioxygenase"/>
    <property type="match status" value="1"/>
</dbReference>
<comment type="caution">
    <text evidence="1">The sequence shown here is derived from an EMBL/GenBank/DDBJ whole genome shotgun (WGS) entry which is preliminary data.</text>
</comment>
<evidence type="ECO:0000313" key="1">
    <source>
        <dbReference type="EMBL" id="KAJ7075716.1"/>
    </source>
</evidence>
<sequence length="265" mass="28285">MASVFERSSSSAKRVLSSKMRFTSFVSLAVLCSIAAAVPTAPAPKDCSAEVAKYNMERRAARGLSKRTFYSQMLDLTCALSPEATLEDYTANPPIRTDITEGQPGVAFTLDIGVMNTSTCKPLPNAMVELWGPNAVGAYGTTFLRGATKTASNGIAEFQTIFPGFTSEGANHLNILVHPTASESSGVAHVGQLFFTDPWTDVVSQYTDYNKNTNHRMKNSADPVFAAANSGGVNSIVDLESINDDWPEGIIGYITVGVNPTKLVA</sequence>
<proteinExistence type="predicted"/>
<dbReference type="GO" id="GO:0005506">
    <property type="term" value="F:iron ion binding"/>
    <property type="evidence" value="ECO:0007669"/>
    <property type="project" value="InterPro"/>
</dbReference>
<protein>
    <submittedName>
        <fullName evidence="1">Intradiol ring-cleavage dioxygenase</fullName>
    </submittedName>
</protein>
<accession>A0AAD6TUL2</accession>
<dbReference type="PANTHER" id="PTHR34315">
    <property type="match status" value="1"/>
</dbReference>
<dbReference type="AlphaFoldDB" id="A0AAD6TUL2"/>
<keyword evidence="1" id="KW-0560">Oxidoreductase</keyword>
<dbReference type="GO" id="GO:0016702">
    <property type="term" value="F:oxidoreductase activity, acting on single donors with incorporation of molecular oxygen, incorporation of two atoms of oxygen"/>
    <property type="evidence" value="ECO:0007669"/>
    <property type="project" value="InterPro"/>
</dbReference>
<reference evidence="1" key="1">
    <citation type="submission" date="2023-03" db="EMBL/GenBank/DDBJ databases">
        <title>Massive genome expansion in bonnet fungi (Mycena s.s.) driven by repeated elements and novel gene families across ecological guilds.</title>
        <authorList>
            <consortium name="Lawrence Berkeley National Laboratory"/>
            <person name="Harder C.B."/>
            <person name="Miyauchi S."/>
            <person name="Viragh M."/>
            <person name="Kuo A."/>
            <person name="Thoen E."/>
            <person name="Andreopoulos B."/>
            <person name="Lu D."/>
            <person name="Skrede I."/>
            <person name="Drula E."/>
            <person name="Henrissat B."/>
            <person name="Morin E."/>
            <person name="Kohler A."/>
            <person name="Barry K."/>
            <person name="LaButti K."/>
            <person name="Morin E."/>
            <person name="Salamov A."/>
            <person name="Lipzen A."/>
            <person name="Mereny Z."/>
            <person name="Hegedus B."/>
            <person name="Baldrian P."/>
            <person name="Stursova M."/>
            <person name="Weitz H."/>
            <person name="Taylor A."/>
            <person name="Grigoriev I.V."/>
            <person name="Nagy L.G."/>
            <person name="Martin F."/>
            <person name="Kauserud H."/>
        </authorList>
    </citation>
    <scope>NUCLEOTIDE SEQUENCE</scope>
    <source>
        <strain evidence="1">CBHHK173m</strain>
    </source>
</reference>